<proteinExistence type="predicted"/>
<accession>A0A812PRE6</accession>
<dbReference type="OrthoDB" id="443706at2759"/>
<protein>
    <submittedName>
        <fullName evidence="1">RlmJ protein</fullName>
    </submittedName>
</protein>
<dbReference type="EMBL" id="CAJNDS010002195">
    <property type="protein sequence ID" value="CAE7367203.1"/>
    <property type="molecule type" value="Genomic_DNA"/>
</dbReference>
<dbReference type="AlphaFoldDB" id="A0A812PRE6"/>
<name>A0A812PRE6_9DINO</name>
<keyword evidence="2" id="KW-1185">Reference proteome</keyword>
<gene>
    <name evidence="1" type="primary">rlmJ</name>
    <name evidence="1" type="ORF">SNAT2548_LOCUS19957</name>
</gene>
<evidence type="ECO:0000313" key="1">
    <source>
        <dbReference type="EMBL" id="CAE7367203.1"/>
    </source>
</evidence>
<comment type="caution">
    <text evidence="1">The sequence shown here is derived from an EMBL/GenBank/DDBJ whole genome shotgun (WGS) entry which is preliminary data.</text>
</comment>
<evidence type="ECO:0000313" key="2">
    <source>
        <dbReference type="Proteomes" id="UP000604046"/>
    </source>
</evidence>
<reference evidence="1" key="1">
    <citation type="submission" date="2021-02" db="EMBL/GenBank/DDBJ databases">
        <authorList>
            <person name="Dougan E. K."/>
            <person name="Rhodes N."/>
            <person name="Thang M."/>
            <person name="Chan C."/>
        </authorList>
    </citation>
    <scope>NUCLEOTIDE SEQUENCE</scope>
</reference>
<organism evidence="1 2">
    <name type="scientific">Symbiodinium natans</name>
    <dbReference type="NCBI Taxonomy" id="878477"/>
    <lineage>
        <taxon>Eukaryota</taxon>
        <taxon>Sar</taxon>
        <taxon>Alveolata</taxon>
        <taxon>Dinophyceae</taxon>
        <taxon>Suessiales</taxon>
        <taxon>Symbiodiniaceae</taxon>
        <taxon>Symbiodinium</taxon>
    </lineage>
</organism>
<dbReference type="Proteomes" id="UP000604046">
    <property type="component" value="Unassembled WGS sequence"/>
</dbReference>
<sequence>MRDVFYIFRPLVMNSVGHSWLAGREKHASGFFRLADRFPSRFSFCRRLAEMEQASQQYAAKLVGPGDMLSGRVRASVAKEAYASLDDRDVWKQLKASPKDAGLLDRMLAIEHTFTGECSPTLACVVHAVLHLQLTTNPEWYNAVLERVAAELIADGEMDAKATFEDKAMCLTEIIAVAAGGAGLAAFYKALEKPLPPLPASASGSPLFKGLRDFYTGKIVVTSGYGYQLNEKEASKISEAALKKAGWTSMAEYKPNLESVNPFVKLSLTPYSSLAQQDWMEVQYIPPVDVSEFAAKPPPSRCLSRPDLEVVAAAYAGAVTCHF</sequence>